<dbReference type="Proteomes" id="UP000324800">
    <property type="component" value="Unassembled WGS sequence"/>
</dbReference>
<evidence type="ECO:0000313" key="2">
    <source>
        <dbReference type="Proteomes" id="UP000324800"/>
    </source>
</evidence>
<organism evidence="1 2">
    <name type="scientific">Streblomastix strix</name>
    <dbReference type="NCBI Taxonomy" id="222440"/>
    <lineage>
        <taxon>Eukaryota</taxon>
        <taxon>Metamonada</taxon>
        <taxon>Preaxostyla</taxon>
        <taxon>Oxymonadida</taxon>
        <taxon>Streblomastigidae</taxon>
        <taxon>Streblomastix</taxon>
    </lineage>
</organism>
<name>A0A5J4V8E3_9EUKA</name>
<dbReference type="EMBL" id="SNRW01008934">
    <property type="protein sequence ID" value="KAA6378769.1"/>
    <property type="molecule type" value="Genomic_DNA"/>
</dbReference>
<reference evidence="1 2" key="1">
    <citation type="submission" date="2019-03" db="EMBL/GenBank/DDBJ databases">
        <title>Single cell metagenomics reveals metabolic interactions within the superorganism composed of flagellate Streblomastix strix and complex community of Bacteroidetes bacteria on its surface.</title>
        <authorList>
            <person name="Treitli S.C."/>
            <person name="Kolisko M."/>
            <person name="Husnik F."/>
            <person name="Keeling P."/>
            <person name="Hampl V."/>
        </authorList>
    </citation>
    <scope>NUCLEOTIDE SEQUENCE [LARGE SCALE GENOMIC DNA]</scope>
    <source>
        <strain evidence="1">ST1C</strain>
    </source>
</reference>
<sequence>MFAKEYKLDEKITQMIHVNCSEELNCPKRIVSRQSSVVNEFQITILSVFGELSDISIDVDDYLPKGFGIIAHLEPIIISPFLTLSNEIQSPEDALISSH</sequence>
<comment type="caution">
    <text evidence="1">The sequence shown here is derived from an EMBL/GenBank/DDBJ whole genome shotgun (WGS) entry which is preliminary data.</text>
</comment>
<protein>
    <submittedName>
        <fullName evidence="1">Uncharacterized protein</fullName>
    </submittedName>
</protein>
<gene>
    <name evidence="1" type="ORF">EZS28_025704</name>
</gene>
<proteinExistence type="predicted"/>
<accession>A0A5J4V8E3</accession>
<dbReference type="AlphaFoldDB" id="A0A5J4V8E3"/>
<evidence type="ECO:0000313" key="1">
    <source>
        <dbReference type="EMBL" id="KAA6378769.1"/>
    </source>
</evidence>